<name>A0A8D9LRT3_BRACM</name>
<protein>
    <submittedName>
        <fullName evidence="1">Uncharacterized protein</fullName>
    </submittedName>
</protein>
<organism evidence="1 2">
    <name type="scientific">Brassica campestris</name>
    <name type="common">Field mustard</name>
    <dbReference type="NCBI Taxonomy" id="3711"/>
    <lineage>
        <taxon>Eukaryota</taxon>
        <taxon>Viridiplantae</taxon>
        <taxon>Streptophyta</taxon>
        <taxon>Embryophyta</taxon>
        <taxon>Tracheophyta</taxon>
        <taxon>Spermatophyta</taxon>
        <taxon>Magnoliopsida</taxon>
        <taxon>eudicotyledons</taxon>
        <taxon>Gunneridae</taxon>
        <taxon>Pentapetalae</taxon>
        <taxon>rosids</taxon>
        <taxon>malvids</taxon>
        <taxon>Brassicales</taxon>
        <taxon>Brassicaceae</taxon>
        <taxon>Brassiceae</taxon>
        <taxon>Brassica</taxon>
    </lineage>
</organism>
<dbReference type="EMBL" id="LS974619">
    <property type="protein sequence ID" value="CAG7884453.1"/>
    <property type="molecule type" value="Genomic_DNA"/>
</dbReference>
<feature type="non-terminal residue" evidence="1">
    <location>
        <position position="87"/>
    </location>
</feature>
<dbReference type="Gramene" id="A03p57960.2_BraZ1">
    <property type="protein sequence ID" value="A03p57960.2_BraZ1.CDS"/>
    <property type="gene ID" value="A03g57960.2_BraZ1"/>
</dbReference>
<accession>A0A8D9LRT3</accession>
<sequence>QTKPDEINSDKAKRRRMKTTAHNGLGWLHLTTTCESETFLFVLVPFTAKPSSASTTGAAVRKGSSSAVAYFLEVYKVFAFLNELGNG</sequence>
<proteinExistence type="predicted"/>
<dbReference type="AlphaFoldDB" id="A0A8D9LRT3"/>
<dbReference type="Proteomes" id="UP000694005">
    <property type="component" value="Chromosome A03"/>
</dbReference>
<evidence type="ECO:0000313" key="1">
    <source>
        <dbReference type="EMBL" id="CAG7884453.1"/>
    </source>
</evidence>
<reference evidence="1 2" key="1">
    <citation type="submission" date="2021-07" db="EMBL/GenBank/DDBJ databases">
        <authorList>
            <consortium name="Genoscope - CEA"/>
            <person name="William W."/>
        </authorList>
    </citation>
    <scope>NUCLEOTIDE SEQUENCE [LARGE SCALE GENOMIC DNA]</scope>
</reference>
<evidence type="ECO:0000313" key="2">
    <source>
        <dbReference type="Proteomes" id="UP000694005"/>
    </source>
</evidence>
<gene>
    <name evidence="1" type="ORF">BRAPAZ1V2_A03P57960.2</name>
</gene>